<accession>A0AAV0BUW1</accession>
<evidence type="ECO:0000313" key="2">
    <source>
        <dbReference type="Proteomes" id="UP001153365"/>
    </source>
</evidence>
<evidence type="ECO:0000313" key="1">
    <source>
        <dbReference type="EMBL" id="CAH7689890.1"/>
    </source>
</evidence>
<dbReference type="AlphaFoldDB" id="A0AAV0BUW1"/>
<name>A0AAV0BUW1_PHAPC</name>
<sequence>MVVIGWDRAGLGRARLAGRRRLGLGLFNFSLLVLRQGKDWQAAGQAKACEQKEEPVPDLVYQPSFKAVLTSAGHLKGPDFRQDRCKWCKKF</sequence>
<organism evidence="1 2">
    <name type="scientific">Phakopsora pachyrhizi</name>
    <name type="common">Asian soybean rust disease fungus</name>
    <dbReference type="NCBI Taxonomy" id="170000"/>
    <lineage>
        <taxon>Eukaryota</taxon>
        <taxon>Fungi</taxon>
        <taxon>Dikarya</taxon>
        <taxon>Basidiomycota</taxon>
        <taxon>Pucciniomycotina</taxon>
        <taxon>Pucciniomycetes</taxon>
        <taxon>Pucciniales</taxon>
        <taxon>Phakopsoraceae</taxon>
        <taxon>Phakopsora</taxon>
    </lineage>
</organism>
<dbReference type="EMBL" id="CALTRL010006150">
    <property type="protein sequence ID" value="CAH7689890.1"/>
    <property type="molecule type" value="Genomic_DNA"/>
</dbReference>
<comment type="caution">
    <text evidence="1">The sequence shown here is derived from an EMBL/GenBank/DDBJ whole genome shotgun (WGS) entry which is preliminary data.</text>
</comment>
<protein>
    <submittedName>
        <fullName evidence="1">Uncharacterized protein</fullName>
    </submittedName>
</protein>
<proteinExistence type="predicted"/>
<dbReference type="Proteomes" id="UP001153365">
    <property type="component" value="Unassembled WGS sequence"/>
</dbReference>
<keyword evidence="2" id="KW-1185">Reference proteome</keyword>
<reference evidence="1" key="1">
    <citation type="submission" date="2022-06" db="EMBL/GenBank/DDBJ databases">
        <authorList>
            <consortium name="SYNGENTA / RWTH Aachen University"/>
        </authorList>
    </citation>
    <scope>NUCLEOTIDE SEQUENCE</scope>
</reference>
<gene>
    <name evidence="1" type="ORF">PPACK8108_LOCUS25062</name>
</gene>